<dbReference type="GeneID" id="4782256"/>
<dbReference type="InterPro" id="IPR002591">
    <property type="entry name" value="Phosphodiest/P_Trfase"/>
</dbReference>
<evidence type="ECO:0000313" key="1">
    <source>
        <dbReference type="EMBL" id="ABM81329.1"/>
    </source>
</evidence>
<evidence type="ECO:0000313" key="2">
    <source>
        <dbReference type="Proteomes" id="UP000002593"/>
    </source>
</evidence>
<dbReference type="eggNOG" id="arCOG01377">
    <property type="taxonomic scope" value="Archaea"/>
</dbReference>
<dbReference type="RefSeq" id="WP_011822647.1">
    <property type="nucleotide sequence ID" value="NC_008818.1"/>
</dbReference>
<keyword evidence="2" id="KW-1185">Reference proteome</keyword>
<dbReference type="AlphaFoldDB" id="A2BMW8"/>
<dbReference type="HOGENOM" id="CLU_2127793_0_0_2"/>
<dbReference type="EnsemblBacteria" id="ABM81329">
    <property type="protein sequence ID" value="ABM81329"/>
    <property type="gene ID" value="Hbut_1507"/>
</dbReference>
<name>A2BMW8_HYPBU</name>
<gene>
    <name evidence="1" type="ordered locus">Hbut_1507</name>
</gene>
<dbReference type="Pfam" id="PF01663">
    <property type="entry name" value="Phosphodiest"/>
    <property type="match status" value="1"/>
</dbReference>
<organism evidence="1 2">
    <name type="scientific">Hyperthermus butylicus (strain DSM 5456 / JCM 9403 / PLM1-5)</name>
    <dbReference type="NCBI Taxonomy" id="415426"/>
    <lineage>
        <taxon>Archaea</taxon>
        <taxon>Thermoproteota</taxon>
        <taxon>Thermoprotei</taxon>
        <taxon>Desulfurococcales</taxon>
        <taxon>Pyrodictiaceae</taxon>
        <taxon>Hyperthermus</taxon>
    </lineage>
</organism>
<dbReference type="InterPro" id="IPR017850">
    <property type="entry name" value="Alkaline_phosphatase_core_sf"/>
</dbReference>
<dbReference type="EMBL" id="CP000493">
    <property type="protein sequence ID" value="ABM81329.1"/>
    <property type="molecule type" value="Genomic_DNA"/>
</dbReference>
<dbReference type="OrthoDB" id="198670at2157"/>
<reference evidence="1 2" key="1">
    <citation type="journal article" date="2007" name="Archaea">
        <title>The genome of Hyperthermus butylicus: a sulfur-reducing, peptide fermenting, neutrophilic Crenarchaeote growing up to 108 degrees C.</title>
        <authorList>
            <person name="Brugger K."/>
            <person name="Chen L."/>
            <person name="Stark M."/>
            <person name="Zibat A."/>
            <person name="Redder P."/>
            <person name="Ruepp A."/>
            <person name="Awayez M."/>
            <person name="She Q."/>
            <person name="Garrett R.A."/>
            <person name="Klenk H.P."/>
        </authorList>
    </citation>
    <scope>NUCLEOTIDE SEQUENCE [LARGE SCALE GENOMIC DNA]</scope>
    <source>
        <strain evidence="2">DSM 5456 / JCM 9403 / PLM1-5</strain>
    </source>
</reference>
<sequence>MKMQRDTAAENNDSRSGICEFVFHDMTVLETLLKASRRGLLGDKAYVFIMLGFVDAVLHGHAEEAYGPHDECMRRILELLDELVGEILSPLFLDDGLVLVVSDHGNGRTYYRV</sequence>
<protein>
    <submittedName>
        <fullName evidence="1">Uncharacterized protein</fullName>
    </submittedName>
</protein>
<accession>A2BMW8</accession>
<dbReference type="Gene3D" id="3.40.720.10">
    <property type="entry name" value="Alkaline Phosphatase, subunit A"/>
    <property type="match status" value="1"/>
</dbReference>
<dbReference type="Proteomes" id="UP000002593">
    <property type="component" value="Chromosome"/>
</dbReference>
<dbReference type="SUPFAM" id="SSF53649">
    <property type="entry name" value="Alkaline phosphatase-like"/>
    <property type="match status" value="1"/>
</dbReference>
<proteinExistence type="predicted"/>
<dbReference type="KEGG" id="hbu:Hbut_1507"/>